<proteinExistence type="predicted"/>
<reference evidence="2" key="2">
    <citation type="journal article" date="2015" name="Data Brief">
        <title>Shoot transcriptome of the giant reed, Arundo donax.</title>
        <authorList>
            <person name="Barrero R.A."/>
            <person name="Guerrero F.D."/>
            <person name="Moolhuijzen P."/>
            <person name="Goolsby J.A."/>
            <person name="Tidwell J."/>
            <person name="Bellgard S.E."/>
            <person name="Bellgard M.I."/>
        </authorList>
    </citation>
    <scope>NUCLEOTIDE SEQUENCE</scope>
    <source>
        <tissue evidence="2">Shoot tissue taken approximately 20 cm above the soil surface</tissue>
    </source>
</reference>
<reference evidence="2" key="1">
    <citation type="submission" date="2014-09" db="EMBL/GenBank/DDBJ databases">
        <authorList>
            <person name="Magalhaes I.L.F."/>
            <person name="Oliveira U."/>
            <person name="Santos F.R."/>
            <person name="Vidigal T.H.D.A."/>
            <person name="Brescovit A.D."/>
            <person name="Santos A.J."/>
        </authorList>
    </citation>
    <scope>NUCLEOTIDE SEQUENCE</scope>
    <source>
        <tissue evidence="2">Shoot tissue taken approximately 20 cm above the soil surface</tissue>
    </source>
</reference>
<organism evidence="2">
    <name type="scientific">Arundo donax</name>
    <name type="common">Giant reed</name>
    <name type="synonym">Donax arundinaceus</name>
    <dbReference type="NCBI Taxonomy" id="35708"/>
    <lineage>
        <taxon>Eukaryota</taxon>
        <taxon>Viridiplantae</taxon>
        <taxon>Streptophyta</taxon>
        <taxon>Embryophyta</taxon>
        <taxon>Tracheophyta</taxon>
        <taxon>Spermatophyta</taxon>
        <taxon>Magnoliopsida</taxon>
        <taxon>Liliopsida</taxon>
        <taxon>Poales</taxon>
        <taxon>Poaceae</taxon>
        <taxon>PACMAD clade</taxon>
        <taxon>Arundinoideae</taxon>
        <taxon>Arundineae</taxon>
        <taxon>Arundo</taxon>
    </lineage>
</organism>
<sequence>MIPGVVVTPHQIHPLLKAVDEAGVVAPGDALAMREPPRPLRLEVEQTLLQRVLVVMPLPLGSKHGRRRSSHGAKKNQQHDPEPAAQGGAHCTTAGARYLHMRLRRLPPRRGACAHVI</sequence>
<protein>
    <submittedName>
        <fullName evidence="2">Uncharacterized protein</fullName>
    </submittedName>
</protein>
<feature type="compositionally biased region" description="Basic residues" evidence="1">
    <location>
        <begin position="63"/>
        <end position="76"/>
    </location>
</feature>
<dbReference type="EMBL" id="GBRH01282877">
    <property type="protein sequence ID" value="JAD15018.1"/>
    <property type="molecule type" value="Transcribed_RNA"/>
</dbReference>
<evidence type="ECO:0000256" key="1">
    <source>
        <dbReference type="SAM" id="MobiDB-lite"/>
    </source>
</evidence>
<name>A0A0A8XQN2_ARUDO</name>
<dbReference type="AlphaFoldDB" id="A0A0A8XQN2"/>
<evidence type="ECO:0000313" key="2">
    <source>
        <dbReference type="EMBL" id="JAD15018.1"/>
    </source>
</evidence>
<accession>A0A0A8XQN2</accession>
<feature type="region of interest" description="Disordered" evidence="1">
    <location>
        <begin position="60"/>
        <end position="91"/>
    </location>
</feature>